<reference evidence="2 3" key="3">
    <citation type="submission" date="2019-11" db="EMBL/GenBank/DDBJ databases">
        <title>A de novo genome assembly of a pear dwarfing rootstock.</title>
        <authorList>
            <person name="Wang F."/>
            <person name="Wang J."/>
            <person name="Li S."/>
            <person name="Zhang Y."/>
            <person name="Fang M."/>
            <person name="Ma L."/>
            <person name="Zhao Y."/>
            <person name="Jiang S."/>
        </authorList>
    </citation>
    <scope>NUCLEOTIDE SEQUENCE [LARGE SCALE GENOMIC DNA]</scope>
    <source>
        <strain evidence="2">S2</strain>
        <tissue evidence="2">Leaf</tissue>
    </source>
</reference>
<reference evidence="2 3" key="1">
    <citation type="submission" date="2019-09" db="EMBL/GenBank/DDBJ databases">
        <authorList>
            <person name="Ou C."/>
        </authorList>
    </citation>
    <scope>NUCLEOTIDE SEQUENCE [LARGE SCALE GENOMIC DNA]</scope>
    <source>
        <strain evidence="2">S2</strain>
        <tissue evidence="2">Leaf</tissue>
    </source>
</reference>
<dbReference type="EMBL" id="SMOL01000143">
    <property type="protein sequence ID" value="KAB2631316.1"/>
    <property type="molecule type" value="Genomic_DNA"/>
</dbReference>
<sequence length="98" mass="10919">MYQQQKGTTTSGNRQFENWDNNSAMADNNQLTDTSTDVDTNNKNHHGALMVVDSIKQAKERTTGDQKIIWALQNSLSQVYRIVYARECGGELGQLGAP</sequence>
<keyword evidence="3" id="KW-1185">Reference proteome</keyword>
<organism evidence="2 3">
    <name type="scientific">Pyrus ussuriensis x Pyrus communis</name>
    <dbReference type="NCBI Taxonomy" id="2448454"/>
    <lineage>
        <taxon>Eukaryota</taxon>
        <taxon>Viridiplantae</taxon>
        <taxon>Streptophyta</taxon>
        <taxon>Embryophyta</taxon>
        <taxon>Tracheophyta</taxon>
        <taxon>Spermatophyta</taxon>
        <taxon>Magnoliopsida</taxon>
        <taxon>eudicotyledons</taxon>
        <taxon>Gunneridae</taxon>
        <taxon>Pentapetalae</taxon>
        <taxon>rosids</taxon>
        <taxon>fabids</taxon>
        <taxon>Rosales</taxon>
        <taxon>Rosaceae</taxon>
        <taxon>Amygdaloideae</taxon>
        <taxon>Maleae</taxon>
        <taxon>Pyrus</taxon>
    </lineage>
</organism>
<dbReference type="AlphaFoldDB" id="A0A5N5HTV7"/>
<dbReference type="Proteomes" id="UP000327157">
    <property type="component" value="Chromosome 12"/>
</dbReference>
<name>A0A5N5HTV7_9ROSA</name>
<accession>A0A5N5HTV7</accession>
<feature type="region of interest" description="Disordered" evidence="1">
    <location>
        <begin position="1"/>
        <end position="44"/>
    </location>
</feature>
<reference evidence="3" key="2">
    <citation type="submission" date="2019-10" db="EMBL/GenBank/DDBJ databases">
        <title>A de novo genome assembly of a pear dwarfing rootstock.</title>
        <authorList>
            <person name="Wang F."/>
            <person name="Wang J."/>
            <person name="Li S."/>
            <person name="Zhang Y."/>
            <person name="Fang M."/>
            <person name="Ma L."/>
            <person name="Zhao Y."/>
            <person name="Jiang S."/>
        </authorList>
    </citation>
    <scope>NUCLEOTIDE SEQUENCE [LARGE SCALE GENOMIC DNA]</scope>
</reference>
<evidence type="ECO:0000313" key="2">
    <source>
        <dbReference type="EMBL" id="KAB2631316.1"/>
    </source>
</evidence>
<proteinExistence type="predicted"/>
<evidence type="ECO:0000256" key="1">
    <source>
        <dbReference type="SAM" id="MobiDB-lite"/>
    </source>
</evidence>
<evidence type="ECO:0000313" key="3">
    <source>
        <dbReference type="Proteomes" id="UP000327157"/>
    </source>
</evidence>
<gene>
    <name evidence="2" type="ORF">D8674_008835</name>
</gene>
<feature type="compositionally biased region" description="Polar residues" evidence="1">
    <location>
        <begin position="1"/>
        <end position="41"/>
    </location>
</feature>
<comment type="caution">
    <text evidence="2">The sequence shown here is derived from an EMBL/GenBank/DDBJ whole genome shotgun (WGS) entry which is preliminary data.</text>
</comment>
<protein>
    <submittedName>
        <fullName evidence="2">Transcription factor HBP-1b(C38)-like</fullName>
    </submittedName>
</protein>